<dbReference type="Proteomes" id="UP000000485">
    <property type="component" value="Chromosome"/>
</dbReference>
<keyword evidence="2 4" id="KW-0238">DNA-binding</keyword>
<dbReference type="SUPFAM" id="SSF48498">
    <property type="entry name" value="Tetracyclin repressor-like, C-terminal domain"/>
    <property type="match status" value="1"/>
</dbReference>
<evidence type="ECO:0000256" key="3">
    <source>
        <dbReference type="ARBA" id="ARBA00023163"/>
    </source>
</evidence>
<dbReference type="InterPro" id="IPR009057">
    <property type="entry name" value="Homeodomain-like_sf"/>
</dbReference>
<keyword evidence="7" id="KW-1185">Reference proteome</keyword>
<dbReference type="SUPFAM" id="SSF46689">
    <property type="entry name" value="Homeodomain-like"/>
    <property type="match status" value="1"/>
</dbReference>
<evidence type="ECO:0000256" key="1">
    <source>
        <dbReference type="ARBA" id="ARBA00023015"/>
    </source>
</evidence>
<protein>
    <submittedName>
        <fullName evidence="6">Regulatory protein TetR</fullName>
    </submittedName>
</protein>
<dbReference type="PROSITE" id="PS50977">
    <property type="entry name" value="HTH_TETR_2"/>
    <property type="match status" value="1"/>
</dbReference>
<feature type="DNA-binding region" description="H-T-H motif" evidence="4">
    <location>
        <begin position="45"/>
        <end position="64"/>
    </location>
</feature>
<organism evidence="6 7">
    <name type="scientific">Cellulomonas gilvus (strain ATCC 13127 / NRRL B-14078)</name>
    <name type="common">Cellvibrio gilvus</name>
    <dbReference type="NCBI Taxonomy" id="593907"/>
    <lineage>
        <taxon>Bacteria</taxon>
        <taxon>Bacillati</taxon>
        <taxon>Actinomycetota</taxon>
        <taxon>Actinomycetes</taxon>
        <taxon>Micrococcales</taxon>
        <taxon>Cellulomonadaceae</taxon>
        <taxon>Cellulomonas</taxon>
    </lineage>
</organism>
<accession>F8A0I2</accession>
<proteinExistence type="predicted"/>
<dbReference type="AlphaFoldDB" id="F8A0I2"/>
<dbReference type="Gene3D" id="1.10.357.10">
    <property type="entry name" value="Tetracycline Repressor, domain 2"/>
    <property type="match status" value="1"/>
</dbReference>
<dbReference type="EMBL" id="CP002665">
    <property type="protein sequence ID" value="AEI11526.1"/>
    <property type="molecule type" value="Genomic_DNA"/>
</dbReference>
<dbReference type="Pfam" id="PF00440">
    <property type="entry name" value="TetR_N"/>
    <property type="match status" value="1"/>
</dbReference>
<dbReference type="KEGG" id="cga:Celgi_1007"/>
<evidence type="ECO:0000259" key="5">
    <source>
        <dbReference type="PROSITE" id="PS50977"/>
    </source>
</evidence>
<dbReference type="eggNOG" id="COG1309">
    <property type="taxonomic scope" value="Bacteria"/>
</dbReference>
<dbReference type="InterPro" id="IPR001647">
    <property type="entry name" value="HTH_TetR"/>
</dbReference>
<evidence type="ECO:0000256" key="2">
    <source>
        <dbReference type="ARBA" id="ARBA00023125"/>
    </source>
</evidence>
<name>F8A0I2_CELGA</name>
<gene>
    <name evidence="6" type="ordered locus">Celgi_1007</name>
</gene>
<keyword evidence="3" id="KW-0804">Transcription</keyword>
<evidence type="ECO:0000313" key="6">
    <source>
        <dbReference type="EMBL" id="AEI11526.1"/>
    </source>
</evidence>
<feature type="domain" description="HTH tetR-type" evidence="5">
    <location>
        <begin position="22"/>
        <end position="82"/>
    </location>
</feature>
<keyword evidence="1" id="KW-0805">Transcription regulation</keyword>
<dbReference type="GO" id="GO:0003677">
    <property type="term" value="F:DNA binding"/>
    <property type="evidence" value="ECO:0007669"/>
    <property type="project" value="UniProtKB-UniRule"/>
</dbReference>
<evidence type="ECO:0000256" key="4">
    <source>
        <dbReference type="PROSITE-ProRule" id="PRU00335"/>
    </source>
</evidence>
<dbReference type="PANTHER" id="PTHR47506:SF1">
    <property type="entry name" value="HTH-TYPE TRANSCRIPTIONAL REGULATOR YJDC"/>
    <property type="match status" value="1"/>
</dbReference>
<dbReference type="PRINTS" id="PR00455">
    <property type="entry name" value="HTHTETR"/>
</dbReference>
<dbReference type="PANTHER" id="PTHR47506">
    <property type="entry name" value="TRANSCRIPTIONAL REGULATORY PROTEIN"/>
    <property type="match status" value="1"/>
</dbReference>
<reference evidence="7" key="1">
    <citation type="submission" date="2011-04" db="EMBL/GenBank/DDBJ databases">
        <title>Complete sequence of Cellvibrio gilvus ATCC 13127.</title>
        <authorList>
            <person name="Lucas S."/>
            <person name="Han J."/>
            <person name="Lapidus A."/>
            <person name="Cheng J.-F."/>
            <person name="Goodwin L."/>
            <person name="Pitluck S."/>
            <person name="Peters L."/>
            <person name="Munk A."/>
            <person name="Detter J.C."/>
            <person name="Han C."/>
            <person name="Tapia R."/>
            <person name="Land M."/>
            <person name="Hauser L."/>
            <person name="Kyrpides N."/>
            <person name="Ivanova N."/>
            <person name="Ovchinnikova G."/>
            <person name="Pagani I."/>
            <person name="Mead D."/>
            <person name="Brumm P."/>
            <person name="Woyke T."/>
        </authorList>
    </citation>
    <scope>NUCLEOTIDE SEQUENCE [LARGE SCALE GENOMIC DNA]</scope>
    <source>
        <strain evidence="7">ATCC 13127 / NRRL B-14078</strain>
    </source>
</reference>
<evidence type="ECO:0000313" key="7">
    <source>
        <dbReference type="Proteomes" id="UP000000485"/>
    </source>
</evidence>
<dbReference type="InterPro" id="IPR036271">
    <property type="entry name" value="Tet_transcr_reg_TetR-rel_C_sf"/>
</dbReference>
<dbReference type="HOGENOM" id="CLU_069356_23_1_11"/>
<sequence>MSSTQPGYGRTMTDDEGAARASVARDRLLRTASALFYAEGVRAVGVDRVVGEASVTRATFYRHFPGKDDLVVAYLEATDRAVREQVGDPPRERAAAVAWLRALTGELGRRVCGPGFRGCPFINAAAEYPDPGSTVRGAVREHRRWLESSVAAAFAAADHPDPAAAARRWMTLRDGAMVGGYLEDPAAASVTFADGLSDLIAQS</sequence>